<accession>A0A2A4CRP8</accession>
<dbReference type="InterPro" id="IPR006665">
    <property type="entry name" value="OmpA-like"/>
</dbReference>
<keyword evidence="1 3" id="KW-0472">Membrane</keyword>
<dbReference type="GO" id="GO:0016020">
    <property type="term" value="C:membrane"/>
    <property type="evidence" value="ECO:0007669"/>
    <property type="project" value="UniProtKB-UniRule"/>
</dbReference>
<keyword evidence="2" id="KW-0175">Coiled coil</keyword>
<evidence type="ECO:0000313" key="6">
    <source>
        <dbReference type="Proteomes" id="UP000243507"/>
    </source>
</evidence>
<feature type="coiled-coil region" evidence="2">
    <location>
        <begin position="233"/>
        <end position="307"/>
    </location>
</feature>
<feature type="coiled-coil region" evidence="2">
    <location>
        <begin position="76"/>
        <end position="204"/>
    </location>
</feature>
<feature type="transmembrane region" description="Helical" evidence="3">
    <location>
        <begin position="20"/>
        <end position="40"/>
    </location>
</feature>
<dbReference type="RefSeq" id="WP_096431525.1">
    <property type="nucleotide sequence ID" value="NZ_NTJD01000003.1"/>
</dbReference>
<keyword evidence="3" id="KW-1133">Transmembrane helix</keyword>
<dbReference type="AlphaFoldDB" id="A0A2A4CRP8"/>
<keyword evidence="5" id="KW-0966">Cell projection</keyword>
<dbReference type="InterPro" id="IPR050330">
    <property type="entry name" value="Bact_OuterMem_StrucFunc"/>
</dbReference>
<dbReference type="PANTHER" id="PTHR30329">
    <property type="entry name" value="STATOR ELEMENT OF FLAGELLAR MOTOR COMPLEX"/>
    <property type="match status" value="1"/>
</dbReference>
<evidence type="ECO:0000313" key="5">
    <source>
        <dbReference type="EMBL" id="PCD77000.1"/>
    </source>
</evidence>
<dbReference type="PROSITE" id="PS51123">
    <property type="entry name" value="OMPA_2"/>
    <property type="match status" value="1"/>
</dbReference>
<dbReference type="Gene3D" id="3.30.1330.60">
    <property type="entry name" value="OmpA-like domain"/>
    <property type="match status" value="1"/>
</dbReference>
<organism evidence="5 6">
    <name type="scientific">Pseudothioclava arenosa</name>
    <dbReference type="NCBI Taxonomy" id="1795308"/>
    <lineage>
        <taxon>Bacteria</taxon>
        <taxon>Pseudomonadati</taxon>
        <taxon>Pseudomonadota</taxon>
        <taxon>Alphaproteobacteria</taxon>
        <taxon>Rhodobacterales</taxon>
        <taxon>Paracoccaceae</taxon>
        <taxon>Pseudothioclava</taxon>
    </lineage>
</organism>
<dbReference type="SUPFAM" id="SSF103088">
    <property type="entry name" value="OmpA-like"/>
    <property type="match status" value="1"/>
</dbReference>
<dbReference type="CDD" id="cd07185">
    <property type="entry name" value="OmpA_C-like"/>
    <property type="match status" value="1"/>
</dbReference>
<dbReference type="EMBL" id="NTJD01000003">
    <property type="protein sequence ID" value="PCD77000.1"/>
    <property type="molecule type" value="Genomic_DNA"/>
</dbReference>
<name>A0A2A4CRP8_9RHOB</name>
<evidence type="ECO:0000256" key="3">
    <source>
        <dbReference type="SAM" id="Phobius"/>
    </source>
</evidence>
<reference evidence="5 6" key="1">
    <citation type="submission" date="2017-09" db="EMBL/GenBank/DDBJ databases">
        <title>A multilocus sequence analysis scheme for characterization of bacteria in the genus Thioclava.</title>
        <authorList>
            <person name="Liu Y."/>
            <person name="Shao Z."/>
        </authorList>
    </citation>
    <scope>NUCLEOTIDE SEQUENCE [LARGE SCALE GENOMIC DNA]</scope>
    <source>
        <strain evidence="5 6">CAU 1312</strain>
    </source>
</reference>
<comment type="caution">
    <text evidence="5">The sequence shown here is derived from an EMBL/GenBank/DDBJ whole genome shotgun (WGS) entry which is preliminary data.</text>
</comment>
<feature type="domain" description="OmpA-like" evidence="4">
    <location>
        <begin position="331"/>
        <end position="459"/>
    </location>
</feature>
<protein>
    <submittedName>
        <fullName evidence="5">Flagellar motor protein MotB</fullName>
    </submittedName>
</protein>
<keyword evidence="5" id="KW-0969">Cilium</keyword>
<dbReference type="PANTHER" id="PTHR30329:SF21">
    <property type="entry name" value="LIPOPROTEIN YIAD-RELATED"/>
    <property type="match status" value="1"/>
</dbReference>
<dbReference type="Gene3D" id="1.10.287.1490">
    <property type="match status" value="1"/>
</dbReference>
<keyword evidence="6" id="KW-1185">Reference proteome</keyword>
<gene>
    <name evidence="5" type="ORF">CLN94_04270</name>
</gene>
<dbReference type="Proteomes" id="UP000243507">
    <property type="component" value="Unassembled WGS sequence"/>
</dbReference>
<evidence type="ECO:0000256" key="1">
    <source>
        <dbReference type="PROSITE-ProRule" id="PRU00473"/>
    </source>
</evidence>
<evidence type="ECO:0000259" key="4">
    <source>
        <dbReference type="PROSITE" id="PS51123"/>
    </source>
</evidence>
<keyword evidence="3" id="KW-0812">Transmembrane</keyword>
<proteinExistence type="predicted"/>
<dbReference type="Pfam" id="PF00691">
    <property type="entry name" value="OmpA"/>
    <property type="match status" value="1"/>
</dbReference>
<keyword evidence="5" id="KW-0282">Flagellum</keyword>
<dbReference type="InterPro" id="IPR036737">
    <property type="entry name" value="OmpA-like_sf"/>
</dbReference>
<sequence>MALARRNGQRFASTVWPGFVDAMTALLLVLMFVLTIFMVVQTVLRDTLSTKEHELSALSAQVAELAGALSLRVAEVDALNSDLAEARDKAEVQRQLIASLTGQLESREAELDAAGQKITAFEAQVAALLSQQEADRAEISELRLDVADMEELRAKLRASGDELAAMTLALEAARQRAEETLTLLAAAEAAKQDLSTQLAEQLSAAEREAALKATAQKALADQTEMSDENARKVALLNEQIAALRTQLAELQGVLDAAAARDAEAKVQVEALGSQLNAALAQVAAEQKRRAEAETARAEMEAVRAKELERYRSEFFGRLSQILAGREGVQVVGDRFVFSSEVLFASGSADLSDGGRAQIARVTTLLQDLAAEIPPEIDWIIRVDGHTDDQPLLGSAQFRDNWELSQARALSVVRYMTNDLGFPPQRLAAAGFGEFRPIVAGDSAEARAQNRRIELKLTER</sequence>
<dbReference type="OrthoDB" id="9815217at2"/>
<dbReference type="NCBIfam" id="NF006542">
    <property type="entry name" value="PRK09039.1-1"/>
    <property type="match status" value="3"/>
</dbReference>
<evidence type="ECO:0000256" key="2">
    <source>
        <dbReference type="SAM" id="Coils"/>
    </source>
</evidence>